<evidence type="ECO:0000313" key="1">
    <source>
        <dbReference type="EMBL" id="EIC19834.1"/>
    </source>
</evidence>
<dbReference type="EMBL" id="JH603170">
    <property type="protein sequence ID" value="EIC19834.1"/>
    <property type="molecule type" value="Genomic_DNA"/>
</dbReference>
<reference evidence="2" key="1">
    <citation type="submission" date="2011-06" db="EMBL/GenBank/DDBJ databases">
        <authorList>
            <consortium name="US DOE Joint Genome Institute (JGI-PGF)"/>
            <person name="Lucas S."/>
            <person name="Han J."/>
            <person name="Lapidus A."/>
            <person name="Cheng J.-F."/>
            <person name="Goodwin L."/>
            <person name="Pitluck S."/>
            <person name="Peters L."/>
            <person name="Land M.L."/>
            <person name="Hauser L."/>
            <person name="Vogl K."/>
            <person name="Liu Z."/>
            <person name="Overmann J."/>
            <person name="Frigaard N.-U."/>
            <person name="Bryant D.A."/>
            <person name="Woyke T.J."/>
        </authorList>
    </citation>
    <scope>NUCLEOTIDE SEQUENCE [LARGE SCALE GENOMIC DNA]</scope>
    <source>
        <strain evidence="2">970</strain>
    </source>
</reference>
<organism evidence="1 2">
    <name type="scientific">Thiorhodovibrio frisius</name>
    <dbReference type="NCBI Taxonomy" id="631362"/>
    <lineage>
        <taxon>Bacteria</taxon>
        <taxon>Pseudomonadati</taxon>
        <taxon>Pseudomonadota</taxon>
        <taxon>Gammaproteobacteria</taxon>
        <taxon>Chromatiales</taxon>
        <taxon>Chromatiaceae</taxon>
        <taxon>Thiorhodovibrio</taxon>
    </lineage>
</organism>
<evidence type="ECO:0008006" key="3">
    <source>
        <dbReference type="Google" id="ProtNLM"/>
    </source>
</evidence>
<dbReference type="eggNOG" id="ENOG5033N6P">
    <property type="taxonomic scope" value="Bacteria"/>
</dbReference>
<dbReference type="HOGENOM" id="CLU_2060376_0_0_6"/>
<dbReference type="RefSeq" id="WP_009150237.1">
    <property type="nucleotide sequence ID" value="NZ_CP121471.1"/>
</dbReference>
<protein>
    <recommendedName>
        <fullName evidence="3">Rap1a immunity protein domain-containing protein</fullName>
    </recommendedName>
</protein>
<name>H8Z7B8_9GAMM</name>
<dbReference type="AlphaFoldDB" id="H8Z7B8"/>
<sequence length="119" mass="13405">MIKSPLITLNLLFILLITLSSRSFSLSIEDYDKERGISSDKLDVFISGLGQGYFWSNVILAADKKNTLYCQPQTLILTTEDYLAIIDKQLAKHRKNWGTDVSIEMILFLGLAATYPCPN</sequence>
<evidence type="ECO:0000313" key="2">
    <source>
        <dbReference type="Proteomes" id="UP000002964"/>
    </source>
</evidence>
<proteinExistence type="predicted"/>
<dbReference type="OrthoDB" id="6462897at2"/>
<dbReference type="Proteomes" id="UP000002964">
    <property type="component" value="Unassembled WGS sequence"/>
</dbReference>
<accession>H8Z7B8</accession>
<gene>
    <name evidence="1" type="ORF">Thi970DRAFT_03438</name>
</gene>
<keyword evidence="2" id="KW-1185">Reference proteome</keyword>
<reference evidence="1 2" key="2">
    <citation type="submission" date="2011-11" db="EMBL/GenBank/DDBJ databases">
        <authorList>
            <consortium name="US DOE Joint Genome Institute"/>
            <person name="Lucas S."/>
            <person name="Han J."/>
            <person name="Lapidus A."/>
            <person name="Cheng J.-F."/>
            <person name="Goodwin L."/>
            <person name="Pitluck S."/>
            <person name="Peters L."/>
            <person name="Ovchinnikova G."/>
            <person name="Zhang X."/>
            <person name="Detter J.C."/>
            <person name="Han C."/>
            <person name="Tapia R."/>
            <person name="Land M."/>
            <person name="Hauser L."/>
            <person name="Kyrpides N."/>
            <person name="Ivanova N."/>
            <person name="Pagani I."/>
            <person name="Vogl K."/>
            <person name="Liu Z."/>
            <person name="Overmann J."/>
            <person name="Frigaard N.-U."/>
            <person name="Bryant D."/>
            <person name="Woyke T."/>
        </authorList>
    </citation>
    <scope>NUCLEOTIDE SEQUENCE [LARGE SCALE GENOMIC DNA]</scope>
    <source>
        <strain evidence="1 2">970</strain>
    </source>
</reference>